<gene>
    <name evidence="2" type="ORF">DGYR_LOCUS4476</name>
</gene>
<dbReference type="AlphaFoldDB" id="A0A7I8VHU9"/>
<name>A0A7I8VHU9_9ANNE</name>
<dbReference type="PANTHER" id="PTHR13156:SF0">
    <property type="entry name" value="NADH DEHYDROGENASE [UBIQUINONE] IRON-SULFUR PROTEIN 6, MITOCHONDRIAL"/>
    <property type="match status" value="1"/>
</dbReference>
<feature type="domain" description="Zinc finger CHCC-type" evidence="1">
    <location>
        <begin position="86"/>
        <end position="115"/>
    </location>
</feature>
<dbReference type="Proteomes" id="UP000549394">
    <property type="component" value="Unassembled WGS sequence"/>
</dbReference>
<evidence type="ECO:0000259" key="1">
    <source>
        <dbReference type="Pfam" id="PF10276"/>
    </source>
</evidence>
<accession>A0A7I8VHU9</accession>
<sequence length="145" mass="16393">MAAIVRVCKNGGILSKNIRLLSLSLHRLNEKNEAEAITHTGQQYSADDYRRARFEIGQKIVTKKFAIDMIREDPVVVSENRVVWSDSGGALGHPKVYINLDKPGVHTCGYSGRKFVNKKYYDEKTMGPSISYDEYLSQVRPKAED</sequence>
<organism evidence="2 3">
    <name type="scientific">Dimorphilus gyrociliatus</name>
    <dbReference type="NCBI Taxonomy" id="2664684"/>
    <lineage>
        <taxon>Eukaryota</taxon>
        <taxon>Metazoa</taxon>
        <taxon>Spiralia</taxon>
        <taxon>Lophotrochozoa</taxon>
        <taxon>Annelida</taxon>
        <taxon>Polychaeta</taxon>
        <taxon>Polychaeta incertae sedis</taxon>
        <taxon>Dinophilidae</taxon>
        <taxon>Dimorphilus</taxon>
    </lineage>
</organism>
<proteinExistence type="predicted"/>
<dbReference type="EMBL" id="CAJFCJ010000006">
    <property type="protein sequence ID" value="CAD5115772.1"/>
    <property type="molecule type" value="Genomic_DNA"/>
</dbReference>
<protein>
    <submittedName>
        <fullName evidence="2">DgyrCDS4716</fullName>
    </submittedName>
</protein>
<dbReference type="OrthoDB" id="307899at2759"/>
<dbReference type="Pfam" id="PF10276">
    <property type="entry name" value="zf-CHCC"/>
    <property type="match status" value="1"/>
</dbReference>
<reference evidence="2 3" key="1">
    <citation type="submission" date="2020-08" db="EMBL/GenBank/DDBJ databases">
        <authorList>
            <person name="Hejnol A."/>
        </authorList>
    </citation>
    <scope>NUCLEOTIDE SEQUENCE [LARGE SCALE GENOMIC DNA]</scope>
</reference>
<dbReference type="Gene3D" id="2.60.260.40">
    <property type="entry name" value="q5lls5 like domains"/>
    <property type="match status" value="1"/>
</dbReference>
<evidence type="ECO:0000313" key="2">
    <source>
        <dbReference type="EMBL" id="CAD5115772.1"/>
    </source>
</evidence>
<comment type="caution">
    <text evidence="2">The sequence shown here is derived from an EMBL/GenBank/DDBJ whole genome shotgun (WGS) entry which is preliminary data.</text>
</comment>
<dbReference type="GO" id="GO:0006120">
    <property type="term" value="P:mitochondrial electron transport, NADH to ubiquinone"/>
    <property type="evidence" value="ECO:0007669"/>
    <property type="project" value="TreeGrafter"/>
</dbReference>
<evidence type="ECO:0000313" key="3">
    <source>
        <dbReference type="Proteomes" id="UP000549394"/>
    </source>
</evidence>
<keyword evidence="3" id="KW-1185">Reference proteome</keyword>
<dbReference type="InterPro" id="IPR019401">
    <property type="entry name" value="Znf_CHCC"/>
</dbReference>
<dbReference type="GO" id="GO:0005739">
    <property type="term" value="C:mitochondrion"/>
    <property type="evidence" value="ECO:0007669"/>
    <property type="project" value="GOC"/>
</dbReference>
<dbReference type="PANTHER" id="PTHR13156">
    <property type="entry name" value="NADH-UBIQUINONE OXIDOREDUCTASE 13 KD-A SUBUNIT"/>
    <property type="match status" value="1"/>
</dbReference>